<keyword evidence="2" id="KW-1185">Reference proteome</keyword>
<accession>A0AAW1VVA4</accession>
<gene>
    <name evidence="1" type="ORF">M0R45_034921</name>
</gene>
<sequence>MFSQDPSSQTRITTNPELVLLTRRGIIYCSHTLFQSSSHLDGYTTSVWIDSIHIVSVATIANALRGQEPLDMGKPPYLDPHKDMYDHIHKLHSQFFGNYQTDKIVERSSIHYERCLIVVDSGAFVRSLAL</sequence>
<dbReference type="AlphaFoldDB" id="A0AAW1VVA4"/>
<comment type="caution">
    <text evidence="1">The sequence shown here is derived from an EMBL/GenBank/DDBJ whole genome shotgun (WGS) entry which is preliminary data.</text>
</comment>
<protein>
    <submittedName>
        <fullName evidence="1">Uncharacterized protein</fullName>
    </submittedName>
</protein>
<dbReference type="Proteomes" id="UP001457282">
    <property type="component" value="Unassembled WGS sequence"/>
</dbReference>
<dbReference type="EMBL" id="JBEDUW010000007">
    <property type="protein sequence ID" value="KAK9910991.1"/>
    <property type="molecule type" value="Genomic_DNA"/>
</dbReference>
<reference evidence="1 2" key="1">
    <citation type="journal article" date="2023" name="G3 (Bethesda)">
        <title>A chromosome-length genome assembly and annotation of blackberry (Rubus argutus, cv. 'Hillquist').</title>
        <authorList>
            <person name="Bruna T."/>
            <person name="Aryal R."/>
            <person name="Dudchenko O."/>
            <person name="Sargent D.J."/>
            <person name="Mead D."/>
            <person name="Buti M."/>
            <person name="Cavallini A."/>
            <person name="Hytonen T."/>
            <person name="Andres J."/>
            <person name="Pham M."/>
            <person name="Weisz D."/>
            <person name="Mascagni F."/>
            <person name="Usai G."/>
            <person name="Natali L."/>
            <person name="Bassil N."/>
            <person name="Fernandez G.E."/>
            <person name="Lomsadze A."/>
            <person name="Armour M."/>
            <person name="Olukolu B."/>
            <person name="Poorten T."/>
            <person name="Britton C."/>
            <person name="Davik J."/>
            <person name="Ashrafi H."/>
            <person name="Aiden E.L."/>
            <person name="Borodovsky M."/>
            <person name="Worthington M."/>
        </authorList>
    </citation>
    <scope>NUCLEOTIDE SEQUENCE [LARGE SCALE GENOMIC DNA]</scope>
    <source>
        <strain evidence="1">PI 553951</strain>
    </source>
</reference>
<evidence type="ECO:0000313" key="2">
    <source>
        <dbReference type="Proteomes" id="UP001457282"/>
    </source>
</evidence>
<name>A0AAW1VVA4_RUBAR</name>
<proteinExistence type="predicted"/>
<evidence type="ECO:0000313" key="1">
    <source>
        <dbReference type="EMBL" id="KAK9910991.1"/>
    </source>
</evidence>
<organism evidence="1 2">
    <name type="scientific">Rubus argutus</name>
    <name type="common">Southern blackberry</name>
    <dbReference type="NCBI Taxonomy" id="59490"/>
    <lineage>
        <taxon>Eukaryota</taxon>
        <taxon>Viridiplantae</taxon>
        <taxon>Streptophyta</taxon>
        <taxon>Embryophyta</taxon>
        <taxon>Tracheophyta</taxon>
        <taxon>Spermatophyta</taxon>
        <taxon>Magnoliopsida</taxon>
        <taxon>eudicotyledons</taxon>
        <taxon>Gunneridae</taxon>
        <taxon>Pentapetalae</taxon>
        <taxon>rosids</taxon>
        <taxon>fabids</taxon>
        <taxon>Rosales</taxon>
        <taxon>Rosaceae</taxon>
        <taxon>Rosoideae</taxon>
        <taxon>Rosoideae incertae sedis</taxon>
        <taxon>Rubus</taxon>
    </lineage>
</organism>